<feature type="compositionally biased region" description="Low complexity" evidence="4">
    <location>
        <begin position="60"/>
        <end position="84"/>
    </location>
</feature>
<keyword evidence="1 3" id="KW-0853">WD repeat</keyword>
<evidence type="ECO:0000256" key="2">
    <source>
        <dbReference type="ARBA" id="ARBA00022737"/>
    </source>
</evidence>
<dbReference type="PANTHER" id="PTHR45296">
    <property type="entry name" value="TRANSDUCIN/WD40 REPEAT-LIKE SUPERFAMILY PROTEIN"/>
    <property type="match status" value="1"/>
</dbReference>
<dbReference type="Pfam" id="PF00400">
    <property type="entry name" value="WD40"/>
    <property type="match status" value="2"/>
</dbReference>
<dbReference type="Gene3D" id="2.130.10.10">
    <property type="entry name" value="YVTN repeat-like/Quinoprotein amine dehydrogenase"/>
    <property type="match status" value="3"/>
</dbReference>
<protein>
    <recommendedName>
        <fullName evidence="7">WD40 repeat-like protein</fullName>
    </recommendedName>
</protein>
<accession>A0ABR4NB04</accession>
<comment type="caution">
    <text evidence="5">The sequence shown here is derived from an EMBL/GenBank/DDBJ whole genome shotgun (WGS) entry which is preliminary data.</text>
</comment>
<organism evidence="5 6">
    <name type="scientific">Polyrhizophydium stewartii</name>
    <dbReference type="NCBI Taxonomy" id="2732419"/>
    <lineage>
        <taxon>Eukaryota</taxon>
        <taxon>Fungi</taxon>
        <taxon>Fungi incertae sedis</taxon>
        <taxon>Chytridiomycota</taxon>
        <taxon>Chytridiomycota incertae sedis</taxon>
        <taxon>Chytridiomycetes</taxon>
        <taxon>Rhizophydiales</taxon>
        <taxon>Rhizophydiales incertae sedis</taxon>
        <taxon>Polyrhizophydium</taxon>
    </lineage>
</organism>
<dbReference type="InterPro" id="IPR001680">
    <property type="entry name" value="WD40_rpt"/>
</dbReference>
<dbReference type="InterPro" id="IPR020472">
    <property type="entry name" value="WD40_PAC1"/>
</dbReference>
<proteinExistence type="predicted"/>
<gene>
    <name evidence="5" type="ORF">HK105_203818</name>
</gene>
<dbReference type="PANTHER" id="PTHR45296:SF1">
    <property type="entry name" value="TRANSDUCIN_WD40 REPEAT-LIKE SUPERFAMILY PROTEIN"/>
    <property type="match status" value="1"/>
</dbReference>
<feature type="region of interest" description="Disordered" evidence="4">
    <location>
        <begin position="60"/>
        <end position="105"/>
    </location>
</feature>
<keyword evidence="6" id="KW-1185">Reference proteome</keyword>
<reference evidence="5 6" key="1">
    <citation type="submission" date="2023-09" db="EMBL/GenBank/DDBJ databases">
        <title>Pangenome analysis of Batrachochytrium dendrobatidis and related Chytrids.</title>
        <authorList>
            <person name="Yacoub M.N."/>
            <person name="Stajich J.E."/>
            <person name="James T.Y."/>
        </authorList>
    </citation>
    <scope>NUCLEOTIDE SEQUENCE [LARGE SCALE GENOMIC DNA]</scope>
    <source>
        <strain evidence="5 6">JEL0888</strain>
    </source>
</reference>
<dbReference type="Proteomes" id="UP001527925">
    <property type="component" value="Unassembled WGS sequence"/>
</dbReference>
<dbReference type="InterPro" id="IPR036322">
    <property type="entry name" value="WD40_repeat_dom_sf"/>
</dbReference>
<dbReference type="SMART" id="SM00320">
    <property type="entry name" value="WD40"/>
    <property type="match status" value="5"/>
</dbReference>
<evidence type="ECO:0000313" key="6">
    <source>
        <dbReference type="Proteomes" id="UP001527925"/>
    </source>
</evidence>
<evidence type="ECO:0000256" key="1">
    <source>
        <dbReference type="ARBA" id="ARBA00022574"/>
    </source>
</evidence>
<evidence type="ECO:0008006" key="7">
    <source>
        <dbReference type="Google" id="ProtNLM"/>
    </source>
</evidence>
<dbReference type="InterPro" id="IPR019775">
    <property type="entry name" value="WD40_repeat_CS"/>
</dbReference>
<evidence type="ECO:0000313" key="5">
    <source>
        <dbReference type="EMBL" id="KAL2916702.1"/>
    </source>
</evidence>
<dbReference type="SUPFAM" id="SSF50978">
    <property type="entry name" value="WD40 repeat-like"/>
    <property type="match status" value="1"/>
</dbReference>
<keyword evidence="2" id="KW-0677">Repeat</keyword>
<name>A0ABR4NB04_9FUNG</name>
<dbReference type="PRINTS" id="PR00320">
    <property type="entry name" value="GPROTEINBRPT"/>
</dbReference>
<dbReference type="InterPro" id="IPR015943">
    <property type="entry name" value="WD40/YVTN_repeat-like_dom_sf"/>
</dbReference>
<dbReference type="EMBL" id="JADGIZ020000015">
    <property type="protein sequence ID" value="KAL2916702.1"/>
    <property type="molecule type" value="Genomic_DNA"/>
</dbReference>
<evidence type="ECO:0000256" key="3">
    <source>
        <dbReference type="PROSITE-ProRule" id="PRU00221"/>
    </source>
</evidence>
<dbReference type="PROSITE" id="PS50294">
    <property type="entry name" value="WD_REPEATS_REGION"/>
    <property type="match status" value="1"/>
</dbReference>
<evidence type="ECO:0000256" key="4">
    <source>
        <dbReference type="SAM" id="MobiDB-lite"/>
    </source>
</evidence>
<feature type="compositionally biased region" description="Low complexity" evidence="4">
    <location>
        <begin position="91"/>
        <end position="101"/>
    </location>
</feature>
<feature type="repeat" description="WD" evidence="3">
    <location>
        <begin position="6"/>
        <end position="45"/>
    </location>
</feature>
<dbReference type="PROSITE" id="PS50082">
    <property type="entry name" value="WD_REPEATS_2"/>
    <property type="match status" value="1"/>
</dbReference>
<dbReference type="PROSITE" id="PS00678">
    <property type="entry name" value="WD_REPEATS_1"/>
    <property type="match status" value="1"/>
</dbReference>
<sequence length="456" mass="46744">MTQLALSGHTRPVSTLARQLGVLASGAEDGAVRLWDVAAGSCVRSLPVASLVHVHHASHATASSPASPTAAPANGNGNGSAHAGQLAQHTQQQQQQQQQQQRANLGNHNSELVSACSSLSLSDPAASSSSSGADATPAALCFAASSPDMLYVALGPALLLVDLRSSAHKPWSEVFQAQEDINQIDVHANGTSVATADDSGRVHVLDVRTFKPTRRFRSAHSNIAMSVCFRPTKSWEIWSGGMDNTIIQWDSSRGTVQAQLQCDAMTSADGADLTGAQGVNPPFVYDLAFNASGRMCVAALGDGTIDCIRWKQTGRSQGGRKPVYEMDRQRVSGPHSWSVSAVEFLPDAAAAAAAGSAGSGGGGGSGVGDATGDWFVSASIDGAVALWSVAPPSGSVLPTPELTSTVTAPRKLNAISVVSVSAAEALVAVGGTAKKGAKRALDAFAIDLASLPLELP</sequence>